<comment type="pathway">
    <text evidence="2 6">Carbohydrate degradation; pentose phosphate pathway; D-ribulose 5-phosphate from D-glucose 6-phosphate (oxidative stage): step 2/3.</text>
</comment>
<keyword evidence="5 6" id="KW-0378">Hydrolase</keyword>
<comment type="catalytic activity">
    <reaction evidence="1 6">
        <text>6-phospho-D-glucono-1,5-lactone + H2O = 6-phospho-D-gluconate + H(+)</text>
        <dbReference type="Rhea" id="RHEA:12556"/>
        <dbReference type="ChEBI" id="CHEBI:15377"/>
        <dbReference type="ChEBI" id="CHEBI:15378"/>
        <dbReference type="ChEBI" id="CHEBI:57955"/>
        <dbReference type="ChEBI" id="CHEBI:58759"/>
        <dbReference type="EC" id="3.1.1.31"/>
    </reaction>
</comment>
<dbReference type="UniPathway" id="UPA00115">
    <property type="reaction ID" value="UER00409"/>
</dbReference>
<dbReference type="EC" id="3.1.1.31" evidence="4 6"/>
<dbReference type="PANTHER" id="PTHR11054">
    <property type="entry name" value="6-PHOSPHOGLUCONOLACTONASE"/>
    <property type="match status" value="1"/>
</dbReference>
<protein>
    <recommendedName>
        <fullName evidence="4 6">6-phosphogluconolactonase</fullName>
        <shortName evidence="6">6PGL</shortName>
        <ecNumber evidence="4 6">3.1.1.31</ecNumber>
    </recommendedName>
</protein>
<evidence type="ECO:0000256" key="2">
    <source>
        <dbReference type="ARBA" id="ARBA00004961"/>
    </source>
</evidence>
<dbReference type="Gene3D" id="3.40.50.1360">
    <property type="match status" value="1"/>
</dbReference>
<dbReference type="GO" id="GO:0017057">
    <property type="term" value="F:6-phosphogluconolactonase activity"/>
    <property type="evidence" value="ECO:0007669"/>
    <property type="project" value="UniProtKB-UniRule"/>
</dbReference>
<comment type="similarity">
    <text evidence="3 6">Belongs to the glucosamine/galactosamine-6-phosphate isomerase family. 6-phosphogluconolactonase subfamily.</text>
</comment>
<dbReference type="EMBL" id="ML975151">
    <property type="protein sequence ID" value="KAF1815517.1"/>
    <property type="molecule type" value="Genomic_DNA"/>
</dbReference>
<proteinExistence type="inferred from homology"/>
<dbReference type="InterPro" id="IPR006148">
    <property type="entry name" value="Glc/Gal-6P_isomerase"/>
</dbReference>
<evidence type="ECO:0000313" key="9">
    <source>
        <dbReference type="Proteomes" id="UP000504638"/>
    </source>
</evidence>
<gene>
    <name evidence="8 10" type="ORF">P152DRAFT_455231</name>
</gene>
<dbReference type="CDD" id="cd01400">
    <property type="entry name" value="6PGL"/>
    <property type="match status" value="1"/>
</dbReference>
<dbReference type="Proteomes" id="UP000504638">
    <property type="component" value="Unplaced"/>
</dbReference>
<evidence type="ECO:0000256" key="6">
    <source>
        <dbReference type="RuleBase" id="RU365095"/>
    </source>
</evidence>
<dbReference type="InterPro" id="IPR005900">
    <property type="entry name" value="6-phosphogluconolactonase_DevB"/>
</dbReference>
<dbReference type="SUPFAM" id="SSF100950">
    <property type="entry name" value="NagB/RpiA/CoA transferase-like"/>
    <property type="match status" value="1"/>
</dbReference>
<reference evidence="8 10" key="1">
    <citation type="submission" date="2020-01" db="EMBL/GenBank/DDBJ databases">
        <authorList>
            <consortium name="DOE Joint Genome Institute"/>
            <person name="Haridas S."/>
            <person name="Albert R."/>
            <person name="Binder M."/>
            <person name="Bloem J."/>
            <person name="Labutti K."/>
            <person name="Salamov A."/>
            <person name="Andreopoulos B."/>
            <person name="Baker S.E."/>
            <person name="Barry K."/>
            <person name="Bills G."/>
            <person name="Bluhm B.H."/>
            <person name="Cannon C."/>
            <person name="Castanera R."/>
            <person name="Culley D.E."/>
            <person name="Daum C."/>
            <person name="Ezra D."/>
            <person name="Gonzalez J.B."/>
            <person name="Henrissat B."/>
            <person name="Kuo A."/>
            <person name="Liang C."/>
            <person name="Lipzen A."/>
            <person name="Lutzoni F."/>
            <person name="Magnuson J."/>
            <person name="Mondo S."/>
            <person name="Nolan M."/>
            <person name="Ohm R."/>
            <person name="Pangilinan J."/>
            <person name="Park H.-J."/>
            <person name="Ramirez L."/>
            <person name="Alfaro M."/>
            <person name="Sun H."/>
            <person name="Tritt A."/>
            <person name="Yoshinaga Y."/>
            <person name="Zwiers L.-H."/>
            <person name="Turgeon B.G."/>
            <person name="Goodwin S.B."/>
            <person name="Spatafora J.W."/>
            <person name="Crous P.W."/>
            <person name="Grigoriev I.V."/>
        </authorList>
    </citation>
    <scope>NUCLEOTIDE SEQUENCE</scope>
    <source>
        <strain evidence="8 10">CBS 781.70</strain>
    </source>
</reference>
<dbReference type="FunFam" id="3.40.50.1360:FF:000005">
    <property type="entry name" value="6-phosphogluconolactonase"/>
    <property type="match status" value="1"/>
</dbReference>
<dbReference type="AlphaFoldDB" id="A0A6G1GBQ0"/>
<evidence type="ECO:0000256" key="3">
    <source>
        <dbReference type="ARBA" id="ARBA00010662"/>
    </source>
</evidence>
<comment type="function">
    <text evidence="6">Hydrolysis of 6-phosphogluconolactone to 6-phosphogluconate.</text>
</comment>
<dbReference type="GeneID" id="54419320"/>
<dbReference type="Pfam" id="PF01182">
    <property type="entry name" value="Glucosamine_iso"/>
    <property type="match status" value="1"/>
</dbReference>
<dbReference type="InterPro" id="IPR037171">
    <property type="entry name" value="NagB/RpiA_transferase-like"/>
</dbReference>
<dbReference type="RefSeq" id="XP_033537148.1">
    <property type="nucleotide sequence ID" value="XM_033678750.1"/>
</dbReference>
<dbReference type="OrthoDB" id="432544at2759"/>
<reference evidence="10" key="3">
    <citation type="submission" date="2025-04" db="UniProtKB">
        <authorList>
            <consortium name="RefSeq"/>
        </authorList>
    </citation>
    <scope>IDENTIFICATION</scope>
    <source>
        <strain evidence="10">CBS 781.70</strain>
    </source>
</reference>
<reference evidence="10" key="2">
    <citation type="submission" date="2020-04" db="EMBL/GenBank/DDBJ databases">
        <authorList>
            <consortium name="NCBI Genome Project"/>
        </authorList>
    </citation>
    <scope>NUCLEOTIDE SEQUENCE</scope>
    <source>
        <strain evidence="10">CBS 781.70</strain>
    </source>
</reference>
<dbReference type="PANTHER" id="PTHR11054:SF0">
    <property type="entry name" value="6-PHOSPHOGLUCONOLACTONASE"/>
    <property type="match status" value="1"/>
</dbReference>
<dbReference type="NCBIfam" id="TIGR01198">
    <property type="entry name" value="pgl"/>
    <property type="match status" value="1"/>
</dbReference>
<dbReference type="GO" id="GO:0005975">
    <property type="term" value="P:carbohydrate metabolic process"/>
    <property type="evidence" value="ECO:0007669"/>
    <property type="project" value="UniProtKB-UniRule"/>
</dbReference>
<evidence type="ECO:0000313" key="10">
    <source>
        <dbReference type="RefSeq" id="XP_033537148.1"/>
    </source>
</evidence>
<evidence type="ECO:0000256" key="1">
    <source>
        <dbReference type="ARBA" id="ARBA00000832"/>
    </source>
</evidence>
<keyword evidence="9" id="KW-1185">Reference proteome</keyword>
<evidence type="ECO:0000313" key="8">
    <source>
        <dbReference type="EMBL" id="KAF1815517.1"/>
    </source>
</evidence>
<evidence type="ECO:0000256" key="4">
    <source>
        <dbReference type="ARBA" id="ARBA00013198"/>
    </source>
</evidence>
<sequence length="266" mass="29003">MPRSVGLHAYDTVDDLAQRLRAYVLDSQNSAFSRHDAFRVAVSGGSLPKILAQALLTPTSPASEAPFDFSKWHIFFADERAVPLDDADSNYRLVKEEFLDRIPAALGTPTVYPIDTALLDDIPAMADAYEQTLVKVFAARDSVRLPMFDLLLLGCGPDGHTCSLFPGSPLLKETEAWVLSIDDSPKPPPKRVTFSLPVASHGINIAFVATGGGKKEILREIFDTEEGKRLPCAQINEIAGERVTWFTDSAAVEGVEYAKRSHSGSL</sequence>
<accession>A0A6G1GBQ0</accession>
<evidence type="ECO:0000259" key="7">
    <source>
        <dbReference type="Pfam" id="PF01182"/>
    </source>
</evidence>
<feature type="domain" description="Glucosamine/galactosamine-6-phosphate isomerase" evidence="7">
    <location>
        <begin position="13"/>
        <end position="245"/>
    </location>
</feature>
<evidence type="ECO:0000256" key="5">
    <source>
        <dbReference type="ARBA" id="ARBA00022801"/>
    </source>
</evidence>
<dbReference type="GO" id="GO:0006098">
    <property type="term" value="P:pentose-phosphate shunt"/>
    <property type="evidence" value="ECO:0007669"/>
    <property type="project" value="UniProtKB-UniPathway"/>
</dbReference>
<organism evidence="8">
    <name type="scientific">Eremomyces bilateralis CBS 781.70</name>
    <dbReference type="NCBI Taxonomy" id="1392243"/>
    <lineage>
        <taxon>Eukaryota</taxon>
        <taxon>Fungi</taxon>
        <taxon>Dikarya</taxon>
        <taxon>Ascomycota</taxon>
        <taxon>Pezizomycotina</taxon>
        <taxon>Dothideomycetes</taxon>
        <taxon>Dothideomycetes incertae sedis</taxon>
        <taxon>Eremomycetales</taxon>
        <taxon>Eremomycetaceae</taxon>
        <taxon>Eremomyces</taxon>
    </lineage>
</organism>
<dbReference type="InterPro" id="IPR039104">
    <property type="entry name" value="6PGL"/>
</dbReference>
<name>A0A6G1GBQ0_9PEZI</name>